<protein>
    <recommendedName>
        <fullName evidence="3">ESX-1 secretion-associated protein</fullName>
    </recommendedName>
</protein>
<comment type="caution">
    <text evidence="1">The sequence shown here is derived from an EMBL/GenBank/DDBJ whole genome shotgun (WGS) entry which is preliminary data.</text>
</comment>
<evidence type="ECO:0000313" key="1">
    <source>
        <dbReference type="EMBL" id="ORB67181.1"/>
    </source>
</evidence>
<sequence length="98" mass="9545">MFADTDAIRALGSANSAHADDLADVAATLSSLPIAASGRSLGPVGAGFLSALTEAVADGSRAAATLSERLWASDAAAYAVASAYDSADSTAGTRIADA</sequence>
<dbReference type="STRING" id="75922.BST47_07965"/>
<dbReference type="EMBL" id="MVIM01000003">
    <property type="protein sequence ID" value="ORB67181.1"/>
    <property type="molecule type" value="Genomic_DNA"/>
</dbReference>
<dbReference type="OrthoDB" id="4641491at2"/>
<dbReference type="AlphaFoldDB" id="A0A1X0JWK0"/>
<evidence type="ECO:0000313" key="2">
    <source>
        <dbReference type="Proteomes" id="UP000192411"/>
    </source>
</evidence>
<name>A0A1X0JWK0_9MYCO</name>
<reference evidence="1 2" key="1">
    <citation type="submission" date="2017-02" db="EMBL/GenBank/DDBJ databases">
        <title>The new phylogeny of genus Mycobacterium.</title>
        <authorList>
            <person name="Tortoli E."/>
            <person name="Trovato A."/>
            <person name="Cirillo D.M."/>
        </authorList>
    </citation>
    <scope>NUCLEOTIDE SEQUENCE [LARGE SCALE GENOMIC DNA]</scope>
    <source>
        <strain evidence="1 2">DSM 44338</strain>
    </source>
</reference>
<organism evidence="1 2">
    <name type="scientific">Mycolicibacterium tusciae</name>
    <dbReference type="NCBI Taxonomy" id="75922"/>
    <lineage>
        <taxon>Bacteria</taxon>
        <taxon>Bacillati</taxon>
        <taxon>Actinomycetota</taxon>
        <taxon>Actinomycetes</taxon>
        <taxon>Mycobacteriales</taxon>
        <taxon>Mycobacteriaceae</taxon>
        <taxon>Mycolicibacterium</taxon>
    </lineage>
</organism>
<gene>
    <name evidence="1" type="ORF">BST47_07965</name>
</gene>
<evidence type="ECO:0008006" key="3">
    <source>
        <dbReference type="Google" id="ProtNLM"/>
    </source>
</evidence>
<accession>A0A1X0JWK0</accession>
<dbReference type="RefSeq" id="WP_083125131.1">
    <property type="nucleotide sequence ID" value="NZ_MVIM01000003.1"/>
</dbReference>
<keyword evidence="2" id="KW-1185">Reference proteome</keyword>
<dbReference type="Proteomes" id="UP000192411">
    <property type="component" value="Unassembled WGS sequence"/>
</dbReference>
<proteinExistence type="predicted"/>